<organism evidence="3 4">
    <name type="scientific">Microcystis aeruginosa 11-30S32</name>
    <dbReference type="NCBI Taxonomy" id="2358142"/>
    <lineage>
        <taxon>Bacteria</taxon>
        <taxon>Bacillati</taxon>
        <taxon>Cyanobacteriota</taxon>
        <taxon>Cyanophyceae</taxon>
        <taxon>Oscillatoriophycideae</taxon>
        <taxon>Chroococcales</taxon>
        <taxon>Microcystaceae</taxon>
        <taxon>Microcystis</taxon>
    </lineage>
</organism>
<protein>
    <submittedName>
        <fullName evidence="3">DUF4351 domain-containing protein</fullName>
    </submittedName>
</protein>
<dbReference type="AlphaFoldDB" id="A0A510PH04"/>
<dbReference type="InterPro" id="IPR006842">
    <property type="entry name" value="Transposase_31"/>
</dbReference>
<feature type="domain" description="Transposase (putative) YhgA-like" evidence="1">
    <location>
        <begin position="6"/>
        <end position="188"/>
    </location>
</feature>
<sequence>MNNVIDHDRLFKELIATFFVEFIQLFFPEIINYLEPNQITFLDKEVFTDVTEGEKYESDLVAQVQFRGQSSFFLIHLEAQSSSQPEFNRRMFTYFARLHQKFALPVYPIVIFSYDRPQKEAIRQYKIEFPDLKVLEFNYQVVQLNRLHWRDFLNQANPVAAALMAKMKIAPRDRAKVKAQCLRLLVTLRLDAARMQLISGFVDTYLNLNSFEEIEFQQEISTFIQPEQEGVMQITTSWMRRGLEQGLEQGLERGLERGLEQGLARERNLIVRLIKRKLGDIDVDIESRIMTLNIDDLERAGEALLDFSTWEDLTNWLNALDA</sequence>
<accession>A0A510PH04</accession>
<dbReference type="PANTHER" id="PTHR35586">
    <property type="entry name" value="SLL1691 PROTEIN"/>
    <property type="match status" value="1"/>
</dbReference>
<evidence type="ECO:0000313" key="4">
    <source>
        <dbReference type="Proteomes" id="UP000321223"/>
    </source>
</evidence>
<name>A0A510PH04_MICAE</name>
<dbReference type="Pfam" id="PF14261">
    <property type="entry name" value="DUF4351"/>
    <property type="match status" value="1"/>
</dbReference>
<proteinExistence type="predicted"/>
<dbReference type="InterPro" id="IPR025587">
    <property type="entry name" value="DUF4351"/>
</dbReference>
<evidence type="ECO:0000313" key="3">
    <source>
        <dbReference type="EMBL" id="GCA92990.1"/>
    </source>
</evidence>
<dbReference type="EMBL" id="BHVU01000076">
    <property type="protein sequence ID" value="GCA92990.1"/>
    <property type="molecule type" value="Genomic_DNA"/>
</dbReference>
<dbReference type="RefSeq" id="WP_147069945.1">
    <property type="nucleotide sequence ID" value="NZ_BHVU01000076.1"/>
</dbReference>
<dbReference type="PANTHER" id="PTHR35586:SF1">
    <property type="entry name" value="SLL1691 PROTEIN"/>
    <property type="match status" value="1"/>
</dbReference>
<dbReference type="Proteomes" id="UP000321223">
    <property type="component" value="Unassembled WGS sequence"/>
</dbReference>
<evidence type="ECO:0000259" key="1">
    <source>
        <dbReference type="Pfam" id="PF04754"/>
    </source>
</evidence>
<evidence type="ECO:0000259" key="2">
    <source>
        <dbReference type="Pfam" id="PF14261"/>
    </source>
</evidence>
<feature type="domain" description="DUF4351" evidence="2">
    <location>
        <begin position="265"/>
        <end position="317"/>
    </location>
</feature>
<dbReference type="Pfam" id="PF04754">
    <property type="entry name" value="Transposase_31"/>
    <property type="match status" value="1"/>
</dbReference>
<gene>
    <name evidence="3" type="ORF">MAE30S32_16420</name>
</gene>
<comment type="caution">
    <text evidence="3">The sequence shown here is derived from an EMBL/GenBank/DDBJ whole genome shotgun (WGS) entry which is preliminary data.</text>
</comment>
<reference evidence="3 4" key="1">
    <citation type="journal article" date="2019" name="Appl. Environ. Microbiol.">
        <title>Co-occurrence of broad and narrow host-range viruses infecting the toxic bloom-forming cyanobacterium Microcystis aeruginosa.</title>
        <authorList>
            <person name="Morimoto D."/>
            <person name="Tominaga K."/>
            <person name="Nishimura Y."/>
            <person name="Yoshida N."/>
            <person name="Kimura S."/>
            <person name="Sako Y."/>
            <person name="Yoshida T."/>
        </authorList>
    </citation>
    <scope>NUCLEOTIDE SEQUENCE [LARGE SCALE GENOMIC DNA]</scope>
    <source>
        <strain evidence="3 4">11-30S32</strain>
    </source>
</reference>